<protein>
    <recommendedName>
        <fullName evidence="4">Protein xylosyltransferase</fullName>
    </recommendedName>
</protein>
<proteinExistence type="predicted"/>
<dbReference type="InterPro" id="IPR021067">
    <property type="entry name" value="Glycosyltransferase"/>
</dbReference>
<feature type="compositionally biased region" description="Pro residues" evidence="1">
    <location>
        <begin position="486"/>
        <end position="499"/>
    </location>
</feature>
<feature type="region of interest" description="Disordered" evidence="1">
    <location>
        <begin position="464"/>
        <end position="507"/>
    </location>
</feature>
<keyword evidence="2" id="KW-0732">Signal</keyword>
<dbReference type="EMBL" id="HBNR01056162">
    <property type="protein sequence ID" value="CAE4622979.1"/>
    <property type="molecule type" value="Transcribed_RNA"/>
</dbReference>
<dbReference type="PANTHER" id="PTHR34496:SF6">
    <property type="entry name" value="GLYCOSYLTRANSFERASE 2-LIKE DOMAIN-CONTAINING PROTEIN"/>
    <property type="match status" value="1"/>
</dbReference>
<dbReference type="PANTHER" id="PTHR34496">
    <property type="entry name" value="GLCNAC TRANSFERASE-RELATED"/>
    <property type="match status" value="1"/>
</dbReference>
<evidence type="ECO:0000256" key="1">
    <source>
        <dbReference type="SAM" id="MobiDB-lite"/>
    </source>
</evidence>
<reference evidence="3" key="1">
    <citation type="submission" date="2021-01" db="EMBL/GenBank/DDBJ databases">
        <authorList>
            <person name="Corre E."/>
            <person name="Pelletier E."/>
            <person name="Niang G."/>
            <person name="Scheremetjew M."/>
            <person name="Finn R."/>
            <person name="Kale V."/>
            <person name="Holt S."/>
            <person name="Cochrane G."/>
            <person name="Meng A."/>
            <person name="Brown T."/>
            <person name="Cohen L."/>
        </authorList>
    </citation>
    <scope>NUCLEOTIDE SEQUENCE</scope>
    <source>
        <strain evidence="3">CCMP3105</strain>
    </source>
</reference>
<dbReference type="AlphaFoldDB" id="A0A7S4RT15"/>
<evidence type="ECO:0000313" key="3">
    <source>
        <dbReference type="EMBL" id="CAE4622979.1"/>
    </source>
</evidence>
<feature type="chain" id="PRO_5031343137" description="Protein xylosyltransferase" evidence="2">
    <location>
        <begin position="27"/>
        <end position="552"/>
    </location>
</feature>
<name>A0A7S4RT15_9DINO</name>
<sequence length="552" mass="61420">MTLHRRQQGQSLGSLTLLVWSRLVDSTQQVPDLERAKDEMHDRNLVLEGDNKFWVKLPSPFFKPGDATPYPPRQDFTNPAVRKASRIVVLVASLSETKLANTLVTMFQRAAQPSRVFAGVVQQNRADEPDALEELCRHLGQPLELKEAFRGRKDLHMRQSDEDAWGHGRYTPASLAACEPAARVRMHRMDVSEAKGPAYARSQQPRLLGAAHAERDFCLQIDAHTVFVKGWDEDLIDEWAMTQNEYAVLTTYPLGADRRDFSPEKPINDQGRWAMPHLCKASFEAAGVVRNSIAGAVANLQSPVFTKFWAAGLSFSRCHAERDVPNDPGLTHIFSGEEFSRAARLWTNGYDMYSPMRPYVVTFYGDDKGGRGGWVTNARQKYQAQHRLSVLLGPRKEDRSALRGYDLGTRRTYEDYVKLSGIDMANQRVTDTPCSVTKWTPWEPGSQPPYEMLAESPARLGLGVVPLESPDLPGEREDAAPAGQGEPPPEVGHPLPPSGPQRRDSRFLQSPGFAHASADELQLAAVLALPGFALGCLFVRRCSQHRSGAKST</sequence>
<evidence type="ECO:0008006" key="4">
    <source>
        <dbReference type="Google" id="ProtNLM"/>
    </source>
</evidence>
<organism evidence="3">
    <name type="scientific">Alexandrium monilatum</name>
    <dbReference type="NCBI Taxonomy" id="311494"/>
    <lineage>
        <taxon>Eukaryota</taxon>
        <taxon>Sar</taxon>
        <taxon>Alveolata</taxon>
        <taxon>Dinophyceae</taxon>
        <taxon>Gonyaulacales</taxon>
        <taxon>Pyrocystaceae</taxon>
        <taxon>Alexandrium</taxon>
    </lineage>
</organism>
<feature type="signal peptide" evidence="2">
    <location>
        <begin position="1"/>
        <end position="26"/>
    </location>
</feature>
<accession>A0A7S4RT15</accession>
<dbReference type="Pfam" id="PF11397">
    <property type="entry name" value="GlcNAc"/>
    <property type="match status" value="1"/>
</dbReference>
<evidence type="ECO:0000256" key="2">
    <source>
        <dbReference type="SAM" id="SignalP"/>
    </source>
</evidence>
<gene>
    <name evidence="3" type="ORF">AMON00008_LOCUS39512</name>
</gene>